<feature type="transmembrane region" description="Helical" evidence="1">
    <location>
        <begin position="91"/>
        <end position="114"/>
    </location>
</feature>
<comment type="caution">
    <text evidence="2">The sequence shown here is derived from an EMBL/GenBank/DDBJ whole genome shotgun (WGS) entry which is preliminary data.</text>
</comment>
<feature type="transmembrane region" description="Helical" evidence="1">
    <location>
        <begin position="59"/>
        <end position="85"/>
    </location>
</feature>
<dbReference type="Proteomes" id="UP001157160">
    <property type="component" value="Unassembled WGS sequence"/>
</dbReference>
<feature type="transmembrane region" description="Helical" evidence="1">
    <location>
        <begin position="15"/>
        <end position="38"/>
    </location>
</feature>
<keyword evidence="1" id="KW-0812">Transmembrane</keyword>
<evidence type="ECO:0000313" key="3">
    <source>
        <dbReference type="Proteomes" id="UP001157160"/>
    </source>
</evidence>
<reference evidence="2 3" key="1">
    <citation type="journal article" date="2014" name="Int. J. Syst. Evol. Microbiol.">
        <title>Complete genome sequence of Corynebacterium casei LMG S-19264T (=DSM 44701T), isolated from a smear-ripened cheese.</title>
        <authorList>
            <consortium name="US DOE Joint Genome Institute (JGI-PGF)"/>
            <person name="Walter F."/>
            <person name="Albersmeier A."/>
            <person name="Kalinowski J."/>
            <person name="Ruckert C."/>
        </authorList>
    </citation>
    <scope>NUCLEOTIDE SEQUENCE [LARGE SCALE GENOMIC DNA]</scope>
    <source>
        <strain evidence="2 3">NBRC 112289</strain>
    </source>
</reference>
<sequence>MTTTERTSGWTRPAFWIWTAAGVVPMLLAWMWFGLSFMEEMTEHCRALSAQTSMEGWGALLGLPPLLLAHAIGLLILVPIALGSWTSRTRAVLAAMCAVAIASLPGMLLAQWFWSGQLFAMGASAAYCGR</sequence>
<dbReference type="RefSeq" id="WP_284233803.1">
    <property type="nucleotide sequence ID" value="NZ_BSUL01000001.1"/>
</dbReference>
<gene>
    <name evidence="2" type="ORF">GCM10025874_28190</name>
</gene>
<accession>A0AA37XC70</accession>
<organism evidence="2 3">
    <name type="scientific">Arenivirga flava</name>
    <dbReference type="NCBI Taxonomy" id="1930060"/>
    <lineage>
        <taxon>Bacteria</taxon>
        <taxon>Bacillati</taxon>
        <taxon>Actinomycetota</taxon>
        <taxon>Actinomycetes</taxon>
        <taxon>Micrococcales</taxon>
        <taxon>Microbacteriaceae</taxon>
        <taxon>Arenivirga</taxon>
    </lineage>
</organism>
<name>A0AA37XC70_9MICO</name>
<keyword evidence="1" id="KW-0472">Membrane</keyword>
<evidence type="ECO:0000256" key="1">
    <source>
        <dbReference type="SAM" id="Phobius"/>
    </source>
</evidence>
<keyword evidence="1" id="KW-1133">Transmembrane helix</keyword>
<protein>
    <submittedName>
        <fullName evidence="2">Uncharacterized protein</fullName>
    </submittedName>
</protein>
<evidence type="ECO:0000313" key="2">
    <source>
        <dbReference type="EMBL" id="GMA29566.1"/>
    </source>
</evidence>
<dbReference type="AlphaFoldDB" id="A0AA37XC70"/>
<dbReference type="EMBL" id="BSUL01000001">
    <property type="protein sequence ID" value="GMA29566.1"/>
    <property type="molecule type" value="Genomic_DNA"/>
</dbReference>
<keyword evidence="3" id="KW-1185">Reference proteome</keyword>
<proteinExistence type="predicted"/>